<keyword evidence="1 5" id="KW-0963">Cytoplasm</keyword>
<reference evidence="6 7" key="1">
    <citation type="submission" date="2018-12" db="EMBL/GenBank/DDBJ databases">
        <authorList>
            <person name="Sun L."/>
            <person name="Chen Z."/>
        </authorList>
    </citation>
    <scope>NUCLEOTIDE SEQUENCE [LARGE SCALE GENOMIC DNA]</scope>
    <source>
        <strain evidence="6 7">DSM 15890</strain>
    </source>
</reference>
<keyword evidence="5" id="KW-1005">Bacterial flagellum biogenesis</keyword>
<dbReference type="SUPFAM" id="SSF117130">
    <property type="entry name" value="CsrA-like"/>
    <property type="match status" value="1"/>
</dbReference>
<evidence type="ECO:0000256" key="2">
    <source>
        <dbReference type="ARBA" id="ARBA00022491"/>
    </source>
</evidence>
<evidence type="ECO:0000256" key="3">
    <source>
        <dbReference type="ARBA" id="ARBA00022845"/>
    </source>
</evidence>
<dbReference type="Proteomes" id="UP000279446">
    <property type="component" value="Unassembled WGS sequence"/>
</dbReference>
<dbReference type="PANTHER" id="PTHR34984:SF1">
    <property type="entry name" value="CARBON STORAGE REGULATOR"/>
    <property type="match status" value="1"/>
</dbReference>
<dbReference type="GO" id="GO:0045947">
    <property type="term" value="P:negative regulation of translational initiation"/>
    <property type="evidence" value="ECO:0007669"/>
    <property type="project" value="UniProtKB-UniRule"/>
</dbReference>
<keyword evidence="3 5" id="KW-0810">Translation regulation</keyword>
<comment type="subcellular location">
    <subcellularLocation>
        <location evidence="5">Cytoplasm</location>
    </subcellularLocation>
</comment>
<keyword evidence="2 5" id="KW-0678">Repressor</keyword>
<evidence type="ECO:0000256" key="4">
    <source>
        <dbReference type="ARBA" id="ARBA00022884"/>
    </source>
</evidence>
<dbReference type="GO" id="GO:0044781">
    <property type="term" value="P:bacterial-type flagellum organization"/>
    <property type="evidence" value="ECO:0007669"/>
    <property type="project" value="UniProtKB-KW"/>
</dbReference>
<keyword evidence="4 5" id="KW-0694">RNA-binding</keyword>
<comment type="function">
    <text evidence="5">A translational regulator that binds mRNA to regulate translation initiation and/or mRNA stability. Usually binds in the 5'-UTR at or near the Shine-Dalgarno sequence preventing ribosome-binding, thus repressing translation. Its main target seems to be the major flagellin gene, while its function is anatagonized by FliW.</text>
</comment>
<dbReference type="GO" id="GO:0048027">
    <property type="term" value="F:mRNA 5'-UTR binding"/>
    <property type="evidence" value="ECO:0007669"/>
    <property type="project" value="UniProtKB-UniRule"/>
</dbReference>
<protein>
    <recommendedName>
        <fullName evidence="5">Translational regulator CsrA</fullName>
    </recommendedName>
</protein>
<dbReference type="NCBIfam" id="NF002469">
    <property type="entry name" value="PRK01712.1"/>
    <property type="match status" value="1"/>
</dbReference>
<name>A0A3S1ED23_9BACL</name>
<comment type="caution">
    <text evidence="6">The sequence shown here is derived from an EMBL/GenBank/DDBJ whole genome shotgun (WGS) entry which is preliminary data.</text>
</comment>
<comment type="similarity">
    <text evidence="5">Belongs to the CsrA/RsmA family.</text>
</comment>
<proteinExistence type="inferred from homology"/>
<evidence type="ECO:0000313" key="7">
    <source>
        <dbReference type="Proteomes" id="UP000279446"/>
    </source>
</evidence>
<evidence type="ECO:0000256" key="5">
    <source>
        <dbReference type="HAMAP-Rule" id="MF_00167"/>
    </source>
</evidence>
<gene>
    <name evidence="5 6" type="primary">csrA</name>
    <name evidence="6" type="ORF">EJP82_21130</name>
</gene>
<dbReference type="AlphaFoldDB" id="A0A3S1ED23"/>
<dbReference type="InterPro" id="IPR036107">
    <property type="entry name" value="CsrA_sf"/>
</dbReference>
<dbReference type="Pfam" id="PF02599">
    <property type="entry name" value="CsrA"/>
    <property type="match status" value="1"/>
</dbReference>
<dbReference type="PANTHER" id="PTHR34984">
    <property type="entry name" value="CARBON STORAGE REGULATOR"/>
    <property type="match status" value="1"/>
</dbReference>
<dbReference type="Gene3D" id="2.60.40.4380">
    <property type="entry name" value="Translational regulator CsrA"/>
    <property type="match status" value="1"/>
</dbReference>
<evidence type="ECO:0000256" key="1">
    <source>
        <dbReference type="ARBA" id="ARBA00022490"/>
    </source>
</evidence>
<comment type="subunit">
    <text evidence="5">Homodimer; the beta-strands of each monomer intercalate to form a hydrophobic core, while the alpha-helices form wings that extend away from the core.</text>
</comment>
<dbReference type="GO" id="GO:0005829">
    <property type="term" value="C:cytosol"/>
    <property type="evidence" value="ECO:0007669"/>
    <property type="project" value="TreeGrafter"/>
</dbReference>
<evidence type="ECO:0000313" key="6">
    <source>
        <dbReference type="EMBL" id="RUT42985.1"/>
    </source>
</evidence>
<dbReference type="HAMAP" id="MF_00167">
    <property type="entry name" value="CsrA"/>
    <property type="match status" value="1"/>
</dbReference>
<dbReference type="GO" id="GO:1902208">
    <property type="term" value="P:regulation of bacterial-type flagellum assembly"/>
    <property type="evidence" value="ECO:0007669"/>
    <property type="project" value="UniProtKB-UniRule"/>
</dbReference>
<accession>A0A3S1ED23</accession>
<dbReference type="GO" id="GO:0006402">
    <property type="term" value="P:mRNA catabolic process"/>
    <property type="evidence" value="ECO:0007669"/>
    <property type="project" value="InterPro"/>
</dbReference>
<sequence>MLVLKRKVGETVMIGDHIEVQIVSVEGDHVKLGFVAPKEVQILRQELYEGIVSENKNAGNQVGLQLQMIQILKEFKSEI</sequence>
<dbReference type="GO" id="GO:0006109">
    <property type="term" value="P:regulation of carbohydrate metabolic process"/>
    <property type="evidence" value="ECO:0007669"/>
    <property type="project" value="InterPro"/>
</dbReference>
<dbReference type="InterPro" id="IPR003751">
    <property type="entry name" value="CsrA"/>
</dbReference>
<dbReference type="NCBIfam" id="TIGR00202">
    <property type="entry name" value="csrA"/>
    <property type="match status" value="1"/>
</dbReference>
<keyword evidence="7" id="KW-1185">Reference proteome</keyword>
<dbReference type="EMBL" id="RZNY01000022">
    <property type="protein sequence ID" value="RUT42985.1"/>
    <property type="molecule type" value="Genomic_DNA"/>
</dbReference>
<dbReference type="RefSeq" id="WP_127194042.1">
    <property type="nucleotide sequence ID" value="NZ_RZNY01000022.1"/>
</dbReference>
<dbReference type="FunFam" id="2.60.40.4380:FF:000002">
    <property type="entry name" value="Translational regulator CsrA"/>
    <property type="match status" value="1"/>
</dbReference>
<dbReference type="OrthoDB" id="9809061at2"/>
<organism evidence="6 7">
    <name type="scientific">Paenibacillus anaericanus</name>
    <dbReference type="NCBI Taxonomy" id="170367"/>
    <lineage>
        <taxon>Bacteria</taxon>
        <taxon>Bacillati</taxon>
        <taxon>Bacillota</taxon>
        <taxon>Bacilli</taxon>
        <taxon>Bacillales</taxon>
        <taxon>Paenibacillaceae</taxon>
        <taxon>Paenibacillus</taxon>
    </lineage>
</organism>